<evidence type="ECO:0000313" key="5">
    <source>
        <dbReference type="EMBL" id="SDT07221.1"/>
    </source>
</evidence>
<sequence>MADVTRRMLDLLSLLQTKRQFTGAELVTRLGVSDRTVRRDIDRLREYGYPVDAAPGPGGHYRLTAGRAIPPLMFDDDEVVALMLALAANASADPGHPGSIGEAMTRAYGKLDQVLPARLAMSAAAVRASIEAEAFRAPMIDIADITRIATAIHEHRELEFDYRRGGQATHRRVEPHRQVHHLLRWYLVAWDLDKDDWRVFRTDRINHLGVRTSGFEPREMPEDAALDLVKAGVKRSSRKAVVTVEASVDDVAAVLAFESIEVEVVGEHRTRVTLRCEDWHWLLFNLSHLECAFAIDEPAEWSEAIECFAASVAGR</sequence>
<dbReference type="GO" id="GO:0003700">
    <property type="term" value="F:DNA-binding transcription factor activity"/>
    <property type="evidence" value="ECO:0007669"/>
    <property type="project" value="InterPro"/>
</dbReference>
<dbReference type="InterPro" id="IPR013196">
    <property type="entry name" value="HTH_11"/>
</dbReference>
<evidence type="ECO:0000256" key="1">
    <source>
        <dbReference type="ARBA" id="ARBA00023015"/>
    </source>
</evidence>
<dbReference type="SUPFAM" id="SSF46785">
    <property type="entry name" value="Winged helix' DNA-binding domain"/>
    <property type="match status" value="1"/>
</dbReference>
<dbReference type="GO" id="GO:0003677">
    <property type="term" value="F:DNA binding"/>
    <property type="evidence" value="ECO:0007669"/>
    <property type="project" value="UniProtKB-KW"/>
</dbReference>
<organism evidence="5 6">
    <name type="scientific">Brevibacterium sandarakinum</name>
    <dbReference type="NCBI Taxonomy" id="629680"/>
    <lineage>
        <taxon>Bacteria</taxon>
        <taxon>Bacillati</taxon>
        <taxon>Actinomycetota</taxon>
        <taxon>Actinomycetes</taxon>
        <taxon>Micrococcales</taxon>
        <taxon>Brevibacteriaceae</taxon>
        <taxon>Brevibacterium</taxon>
    </lineage>
</organism>
<dbReference type="OrthoDB" id="8555652at2"/>
<gene>
    <name evidence="5" type="ORF">SAMN04489751_3678</name>
</gene>
<protein>
    <submittedName>
        <fullName evidence="5">Predicted DNA-binding transcriptional regulator YafY, contains an HTH and WYL domains</fullName>
    </submittedName>
</protein>
<keyword evidence="1" id="KW-0805">Transcription regulation</keyword>
<dbReference type="InterPro" id="IPR001034">
    <property type="entry name" value="DeoR_HTH"/>
</dbReference>
<dbReference type="AlphaFoldDB" id="A0A1H1XDN9"/>
<evidence type="ECO:0000259" key="4">
    <source>
        <dbReference type="PROSITE" id="PS51000"/>
    </source>
</evidence>
<dbReference type="EMBL" id="LT629739">
    <property type="protein sequence ID" value="SDT07221.1"/>
    <property type="molecule type" value="Genomic_DNA"/>
</dbReference>
<keyword evidence="3" id="KW-0804">Transcription</keyword>
<dbReference type="Gene3D" id="1.10.10.10">
    <property type="entry name" value="Winged helix-like DNA-binding domain superfamily/Winged helix DNA-binding domain"/>
    <property type="match status" value="1"/>
</dbReference>
<dbReference type="Proteomes" id="UP000199700">
    <property type="component" value="Chromosome"/>
</dbReference>
<dbReference type="InterPro" id="IPR036388">
    <property type="entry name" value="WH-like_DNA-bd_sf"/>
</dbReference>
<evidence type="ECO:0000313" key="6">
    <source>
        <dbReference type="Proteomes" id="UP000199700"/>
    </source>
</evidence>
<evidence type="ECO:0000256" key="3">
    <source>
        <dbReference type="ARBA" id="ARBA00023163"/>
    </source>
</evidence>
<name>A0A1H1XDN9_BRESA</name>
<dbReference type="PANTHER" id="PTHR34580">
    <property type="match status" value="1"/>
</dbReference>
<dbReference type="InterPro" id="IPR028349">
    <property type="entry name" value="PafC-like"/>
</dbReference>
<keyword evidence="2 5" id="KW-0238">DNA-binding</keyword>
<keyword evidence="6" id="KW-1185">Reference proteome</keyword>
<dbReference type="Pfam" id="PF08279">
    <property type="entry name" value="HTH_11"/>
    <property type="match status" value="1"/>
</dbReference>
<dbReference type="InterPro" id="IPR026881">
    <property type="entry name" value="WYL_dom"/>
</dbReference>
<dbReference type="Pfam" id="PF13280">
    <property type="entry name" value="WYL"/>
    <property type="match status" value="1"/>
</dbReference>
<dbReference type="STRING" id="629680.SAMN04489751_3678"/>
<evidence type="ECO:0000256" key="2">
    <source>
        <dbReference type="ARBA" id="ARBA00023125"/>
    </source>
</evidence>
<feature type="domain" description="HTH deoR-type" evidence="4">
    <location>
        <begin position="4"/>
        <end position="69"/>
    </location>
</feature>
<dbReference type="InterPro" id="IPR036390">
    <property type="entry name" value="WH_DNA-bd_sf"/>
</dbReference>
<dbReference type="RefSeq" id="WP_092107876.1">
    <property type="nucleotide sequence ID" value="NZ_LT629739.1"/>
</dbReference>
<dbReference type="PROSITE" id="PS52050">
    <property type="entry name" value="WYL"/>
    <property type="match status" value="1"/>
</dbReference>
<proteinExistence type="predicted"/>
<dbReference type="PROSITE" id="PS00894">
    <property type="entry name" value="HTH_DEOR_1"/>
    <property type="match status" value="1"/>
</dbReference>
<reference evidence="5" key="1">
    <citation type="submission" date="2016-10" db="EMBL/GenBank/DDBJ databases">
        <authorList>
            <person name="Varghese N."/>
            <person name="Submissions S."/>
        </authorList>
    </citation>
    <scope>NUCLEOTIDE SEQUENCE [LARGE SCALE GENOMIC DNA]</scope>
    <source>
        <strain evidence="5">DSM 22082</strain>
    </source>
</reference>
<dbReference type="InterPro" id="IPR018356">
    <property type="entry name" value="Tscrpt_reg_HTH_DeoR_CS"/>
</dbReference>
<dbReference type="PROSITE" id="PS51000">
    <property type="entry name" value="HTH_DEOR_2"/>
    <property type="match status" value="1"/>
</dbReference>
<accession>A0A1H1XDN9</accession>
<dbReference type="PIRSF" id="PIRSF016838">
    <property type="entry name" value="PafC"/>
    <property type="match status" value="1"/>
</dbReference>
<dbReference type="InterPro" id="IPR051534">
    <property type="entry name" value="CBASS_pafABC_assoc_protein"/>
</dbReference>
<dbReference type="PANTHER" id="PTHR34580:SF3">
    <property type="entry name" value="PROTEIN PAFB"/>
    <property type="match status" value="1"/>
</dbReference>